<dbReference type="HOGENOM" id="CLU_1719887_0_0_4"/>
<gene>
    <name evidence="2" type="ORF">GJA_4617</name>
</gene>
<keyword evidence="3" id="KW-1185">Reference proteome</keyword>
<organism evidence="2 3">
    <name type="scientific">Janthinobacterium agaricidamnosum NBRC 102515 = DSM 9628</name>
    <dbReference type="NCBI Taxonomy" id="1349767"/>
    <lineage>
        <taxon>Bacteria</taxon>
        <taxon>Pseudomonadati</taxon>
        <taxon>Pseudomonadota</taxon>
        <taxon>Betaproteobacteria</taxon>
        <taxon>Burkholderiales</taxon>
        <taxon>Oxalobacteraceae</taxon>
        <taxon>Janthinobacterium</taxon>
    </lineage>
</organism>
<name>W0V8R6_9BURK</name>
<accession>W0V8R6</accession>
<dbReference type="KEGG" id="jag:GJA_4617"/>
<sequence length="152" mass="16845">MLCGALLSLNLSLNALATDAAMPGMNMPAANARNIAMPTWGTHGMAMFGGKNALYATHLPMPHPPHDYQVIFTFHAADQKIDAALRQRLEGKTDLWTIAPEEFELNRLSPESKNPLKQFKADVVLGHFEQNGKTQYKDVTIVVEKVVLYLKL</sequence>
<evidence type="ECO:0000313" key="3">
    <source>
        <dbReference type="Proteomes" id="UP000027604"/>
    </source>
</evidence>
<feature type="signal peptide" evidence="1">
    <location>
        <begin position="1"/>
        <end position="17"/>
    </location>
</feature>
<reference evidence="2 3" key="1">
    <citation type="journal article" date="2015" name="Genome Announc.">
        <title>Genome Sequence of Mushroom Soft-Rot Pathogen Janthinobacterium agaricidamnosum.</title>
        <authorList>
            <person name="Graupner K."/>
            <person name="Lackner G."/>
            <person name="Hertweck C."/>
        </authorList>
    </citation>
    <scope>NUCLEOTIDE SEQUENCE [LARGE SCALE GENOMIC DNA]</scope>
    <source>
        <strain evidence="3">NBRC 102515 / DSM 9628</strain>
    </source>
</reference>
<dbReference type="STRING" id="1349767.GJA_4617"/>
<evidence type="ECO:0008006" key="4">
    <source>
        <dbReference type="Google" id="ProtNLM"/>
    </source>
</evidence>
<protein>
    <recommendedName>
        <fullName evidence="4">Lipoprotein</fullName>
    </recommendedName>
</protein>
<keyword evidence="1" id="KW-0732">Signal</keyword>
<feature type="chain" id="PRO_5004798163" description="Lipoprotein" evidence="1">
    <location>
        <begin position="18"/>
        <end position="152"/>
    </location>
</feature>
<evidence type="ECO:0000313" key="2">
    <source>
        <dbReference type="EMBL" id="CDG85224.1"/>
    </source>
</evidence>
<dbReference type="PATRIC" id="fig|1349767.4.peg.1250"/>
<dbReference type="AlphaFoldDB" id="W0V8R6"/>
<dbReference type="EMBL" id="HG322949">
    <property type="protein sequence ID" value="CDG85224.1"/>
    <property type="molecule type" value="Genomic_DNA"/>
</dbReference>
<evidence type="ECO:0000256" key="1">
    <source>
        <dbReference type="SAM" id="SignalP"/>
    </source>
</evidence>
<dbReference type="Proteomes" id="UP000027604">
    <property type="component" value="Chromosome I"/>
</dbReference>
<proteinExistence type="predicted"/>